<feature type="region of interest" description="Disordered" evidence="1">
    <location>
        <begin position="74"/>
        <end position="94"/>
    </location>
</feature>
<organism evidence="2 3">
    <name type="scientific">Rhodofomes roseus</name>
    <dbReference type="NCBI Taxonomy" id="34475"/>
    <lineage>
        <taxon>Eukaryota</taxon>
        <taxon>Fungi</taxon>
        <taxon>Dikarya</taxon>
        <taxon>Basidiomycota</taxon>
        <taxon>Agaricomycotina</taxon>
        <taxon>Agaricomycetes</taxon>
        <taxon>Polyporales</taxon>
        <taxon>Rhodofomes</taxon>
    </lineage>
</organism>
<evidence type="ECO:0000256" key="1">
    <source>
        <dbReference type="SAM" id="MobiDB-lite"/>
    </source>
</evidence>
<reference evidence="2 3" key="1">
    <citation type="journal article" date="2021" name="Environ. Microbiol.">
        <title>Gene family expansions and transcriptome signatures uncover fungal adaptations to wood decay.</title>
        <authorList>
            <person name="Hage H."/>
            <person name="Miyauchi S."/>
            <person name="Viragh M."/>
            <person name="Drula E."/>
            <person name="Min B."/>
            <person name="Chaduli D."/>
            <person name="Navarro D."/>
            <person name="Favel A."/>
            <person name="Norest M."/>
            <person name="Lesage-Meessen L."/>
            <person name="Balint B."/>
            <person name="Merenyi Z."/>
            <person name="de Eugenio L."/>
            <person name="Morin E."/>
            <person name="Martinez A.T."/>
            <person name="Baldrian P."/>
            <person name="Stursova M."/>
            <person name="Martinez M.J."/>
            <person name="Novotny C."/>
            <person name="Magnuson J.K."/>
            <person name="Spatafora J.W."/>
            <person name="Maurice S."/>
            <person name="Pangilinan J."/>
            <person name="Andreopoulos W."/>
            <person name="LaButti K."/>
            <person name="Hundley H."/>
            <person name="Na H."/>
            <person name="Kuo A."/>
            <person name="Barry K."/>
            <person name="Lipzen A."/>
            <person name="Henrissat B."/>
            <person name="Riley R."/>
            <person name="Ahrendt S."/>
            <person name="Nagy L.G."/>
            <person name="Grigoriev I.V."/>
            <person name="Martin F."/>
            <person name="Rosso M.N."/>
        </authorList>
    </citation>
    <scope>NUCLEOTIDE SEQUENCE [LARGE SCALE GENOMIC DNA]</scope>
    <source>
        <strain evidence="2 3">CIRM-BRFM 1785</strain>
    </source>
</reference>
<proteinExistence type="predicted"/>
<dbReference type="RefSeq" id="XP_047775216.1">
    <property type="nucleotide sequence ID" value="XM_047917395.1"/>
</dbReference>
<name>A0ABQ8K5E9_9APHY</name>
<feature type="region of interest" description="Disordered" evidence="1">
    <location>
        <begin position="178"/>
        <end position="214"/>
    </location>
</feature>
<evidence type="ECO:0000313" key="2">
    <source>
        <dbReference type="EMBL" id="KAH9832197.1"/>
    </source>
</evidence>
<evidence type="ECO:0000313" key="3">
    <source>
        <dbReference type="Proteomes" id="UP000814176"/>
    </source>
</evidence>
<accession>A0ABQ8K5E9</accession>
<protein>
    <submittedName>
        <fullName evidence="2">Uncharacterized protein</fullName>
    </submittedName>
</protein>
<feature type="compositionally biased region" description="Basic and acidic residues" evidence="1">
    <location>
        <begin position="191"/>
        <end position="201"/>
    </location>
</feature>
<feature type="region of interest" description="Disordered" evidence="1">
    <location>
        <begin position="354"/>
        <end position="394"/>
    </location>
</feature>
<keyword evidence="3" id="KW-1185">Reference proteome</keyword>
<comment type="caution">
    <text evidence="2">The sequence shown here is derived from an EMBL/GenBank/DDBJ whole genome shotgun (WGS) entry which is preliminary data.</text>
</comment>
<dbReference type="Proteomes" id="UP000814176">
    <property type="component" value="Unassembled WGS sequence"/>
</dbReference>
<dbReference type="GeneID" id="71998127"/>
<sequence length="507" mass="55179">MMSVPTSGMHDVVLEKDMSINQRGLVDTCFEEGQYEAAAVVLDQLRSPKYKPHPSHIRHLVYIALYPPSETEDFDADKIGSEPASPSKLLSRQQKTTLLPGRAARDAAVKLLFAFAQTNTPGALFAALPRYATGDNGAANGIQEDTDSFISRQSVKVRNAKDCWAILREGFVRPTVEEVQPSKRKGSSRARQVEEQTRTLEEEGEGQGHPAPVGEHAWPVLEWIVCLLEIDQKITEASGQPVYSPLLVSQIPPPRSAQSARWDIENPLDVMFHCLKESGLRHRSLGIRLLTLLVNLSATTLVDLPLFLNAIGSRLFSLTMDELGSLFAALPSSATMLQFKVLLCRNYLTDFGAGSGQSSTRPKPQARGQQRPAPTRRKQTEASPNDTHSSSVPAASATSIVRSFPTILPSDIVSLVEKPCSADLNSSAQALRVKLELALSYALLRRQGGPDSVADTEWQSVLRSGQLTAAFEAASGLVRKTRSKTTAAIDDRAMEGMKQLLAAVSVC</sequence>
<feature type="compositionally biased region" description="Polar residues" evidence="1">
    <location>
        <begin position="381"/>
        <end position="394"/>
    </location>
</feature>
<dbReference type="EMBL" id="JADCUA010000022">
    <property type="protein sequence ID" value="KAH9832197.1"/>
    <property type="molecule type" value="Genomic_DNA"/>
</dbReference>
<gene>
    <name evidence="2" type="ORF">C8Q71DRAFT_265782</name>
</gene>